<dbReference type="AlphaFoldDB" id="A0A4S8M2E8"/>
<accession>A0A4S8M2E8</accession>
<organism evidence="2 3">
    <name type="scientific">Dendrothele bispora (strain CBS 962.96)</name>
    <dbReference type="NCBI Taxonomy" id="1314807"/>
    <lineage>
        <taxon>Eukaryota</taxon>
        <taxon>Fungi</taxon>
        <taxon>Dikarya</taxon>
        <taxon>Basidiomycota</taxon>
        <taxon>Agaricomycotina</taxon>
        <taxon>Agaricomycetes</taxon>
        <taxon>Agaricomycetidae</taxon>
        <taxon>Agaricales</taxon>
        <taxon>Agaricales incertae sedis</taxon>
        <taxon>Dendrothele</taxon>
    </lineage>
</organism>
<evidence type="ECO:0000313" key="3">
    <source>
        <dbReference type="Proteomes" id="UP000297245"/>
    </source>
</evidence>
<feature type="transmembrane region" description="Helical" evidence="1">
    <location>
        <begin position="61"/>
        <end position="91"/>
    </location>
</feature>
<feature type="non-terminal residue" evidence="2">
    <location>
        <position position="111"/>
    </location>
</feature>
<keyword evidence="1" id="KW-1133">Transmembrane helix</keyword>
<dbReference type="PANTHER" id="PTHR35043:SF7">
    <property type="entry name" value="TRANSCRIPTION FACTOR DOMAIN-CONTAINING PROTEIN"/>
    <property type="match status" value="1"/>
</dbReference>
<protein>
    <submittedName>
        <fullName evidence="2">Uncharacterized protein</fullName>
    </submittedName>
</protein>
<keyword evidence="3" id="KW-1185">Reference proteome</keyword>
<reference evidence="2 3" key="1">
    <citation type="journal article" date="2019" name="Nat. Ecol. Evol.">
        <title>Megaphylogeny resolves global patterns of mushroom evolution.</title>
        <authorList>
            <person name="Varga T."/>
            <person name="Krizsan K."/>
            <person name="Foldi C."/>
            <person name="Dima B."/>
            <person name="Sanchez-Garcia M."/>
            <person name="Sanchez-Ramirez S."/>
            <person name="Szollosi G.J."/>
            <person name="Szarkandi J.G."/>
            <person name="Papp V."/>
            <person name="Albert L."/>
            <person name="Andreopoulos W."/>
            <person name="Angelini C."/>
            <person name="Antonin V."/>
            <person name="Barry K.W."/>
            <person name="Bougher N.L."/>
            <person name="Buchanan P."/>
            <person name="Buyck B."/>
            <person name="Bense V."/>
            <person name="Catcheside P."/>
            <person name="Chovatia M."/>
            <person name="Cooper J."/>
            <person name="Damon W."/>
            <person name="Desjardin D."/>
            <person name="Finy P."/>
            <person name="Geml J."/>
            <person name="Haridas S."/>
            <person name="Hughes K."/>
            <person name="Justo A."/>
            <person name="Karasinski D."/>
            <person name="Kautmanova I."/>
            <person name="Kiss B."/>
            <person name="Kocsube S."/>
            <person name="Kotiranta H."/>
            <person name="LaButti K.M."/>
            <person name="Lechner B.E."/>
            <person name="Liimatainen K."/>
            <person name="Lipzen A."/>
            <person name="Lukacs Z."/>
            <person name="Mihaltcheva S."/>
            <person name="Morgado L.N."/>
            <person name="Niskanen T."/>
            <person name="Noordeloos M.E."/>
            <person name="Ohm R.A."/>
            <person name="Ortiz-Santana B."/>
            <person name="Ovrebo C."/>
            <person name="Racz N."/>
            <person name="Riley R."/>
            <person name="Savchenko A."/>
            <person name="Shiryaev A."/>
            <person name="Soop K."/>
            <person name="Spirin V."/>
            <person name="Szebenyi C."/>
            <person name="Tomsovsky M."/>
            <person name="Tulloss R.E."/>
            <person name="Uehling J."/>
            <person name="Grigoriev I.V."/>
            <person name="Vagvolgyi C."/>
            <person name="Papp T."/>
            <person name="Martin F.M."/>
            <person name="Miettinen O."/>
            <person name="Hibbett D.S."/>
            <person name="Nagy L.G."/>
        </authorList>
    </citation>
    <scope>NUCLEOTIDE SEQUENCE [LARGE SCALE GENOMIC DNA]</scope>
    <source>
        <strain evidence="2 3">CBS 962.96</strain>
    </source>
</reference>
<keyword evidence="1" id="KW-0472">Membrane</keyword>
<dbReference type="PANTHER" id="PTHR35043">
    <property type="entry name" value="TRANSCRIPTION FACTOR DOMAIN-CONTAINING PROTEIN"/>
    <property type="match status" value="1"/>
</dbReference>
<dbReference type="Proteomes" id="UP000297245">
    <property type="component" value="Unassembled WGS sequence"/>
</dbReference>
<name>A0A4S8M2E8_DENBC</name>
<gene>
    <name evidence="2" type="ORF">K435DRAFT_633715</name>
</gene>
<dbReference type="OrthoDB" id="9451547at2759"/>
<keyword evidence="1" id="KW-0812">Transmembrane</keyword>
<dbReference type="EMBL" id="ML179180">
    <property type="protein sequence ID" value="THU96279.1"/>
    <property type="molecule type" value="Genomic_DNA"/>
</dbReference>
<evidence type="ECO:0000313" key="2">
    <source>
        <dbReference type="EMBL" id="THU96279.1"/>
    </source>
</evidence>
<proteinExistence type="predicted"/>
<feature type="transmembrane region" description="Helical" evidence="1">
    <location>
        <begin position="29"/>
        <end position="49"/>
    </location>
</feature>
<sequence>VAVFSLATVFGVIHCLPWNYQFPTHQEQILWRVCALLVTALPITFILVIDDIRNVIKSLPYPLRWFFAMFVLVSPIIYIAARIILLILALIEFRSLPPSAYQTVQWSTFIP</sequence>
<feature type="non-terminal residue" evidence="2">
    <location>
        <position position="1"/>
    </location>
</feature>
<evidence type="ECO:0000256" key="1">
    <source>
        <dbReference type="SAM" id="Phobius"/>
    </source>
</evidence>